<feature type="signal peptide" evidence="1">
    <location>
        <begin position="1"/>
        <end position="20"/>
    </location>
</feature>
<evidence type="ECO:0000259" key="2">
    <source>
        <dbReference type="Pfam" id="PF00149"/>
    </source>
</evidence>
<dbReference type="InterPro" id="IPR004843">
    <property type="entry name" value="Calcineurin-like_PHP"/>
</dbReference>
<keyword evidence="1" id="KW-0378">Hydrolase</keyword>
<keyword evidence="1" id="KW-0547">Nucleotide-binding</keyword>
<organism evidence="3 4">
    <name type="scientific">Providencia huashanensis</name>
    <dbReference type="NCBI Taxonomy" id="3037798"/>
    <lineage>
        <taxon>Bacteria</taxon>
        <taxon>Pseudomonadati</taxon>
        <taxon>Pseudomonadota</taxon>
        <taxon>Gammaproteobacteria</taxon>
        <taxon>Enterobacterales</taxon>
        <taxon>Morganellaceae</taxon>
        <taxon>Providencia</taxon>
    </lineage>
</organism>
<gene>
    <name evidence="3" type="ORF">Q5E86_11935</name>
</gene>
<dbReference type="Proteomes" id="UP001176478">
    <property type="component" value="Unassembled WGS sequence"/>
</dbReference>
<evidence type="ECO:0000256" key="1">
    <source>
        <dbReference type="RuleBase" id="RU362119"/>
    </source>
</evidence>
<dbReference type="InterPro" id="IPR006179">
    <property type="entry name" value="5_nucleotidase/apyrase"/>
</dbReference>
<proteinExistence type="inferred from homology"/>
<reference evidence="3" key="1">
    <citation type="submission" date="2023-07" db="EMBL/GenBank/DDBJ databases">
        <authorList>
            <person name="Yang W."/>
            <person name="Chen J."/>
            <person name="Ji P."/>
            <person name="Hu F."/>
        </authorList>
    </citation>
    <scope>NUCLEOTIDE SEQUENCE</scope>
    <source>
        <strain evidence="3">CRE-138-0111</strain>
    </source>
</reference>
<dbReference type="PRINTS" id="PR01607">
    <property type="entry name" value="APYRASEFAMLY"/>
</dbReference>
<dbReference type="Gene3D" id="3.90.780.10">
    <property type="entry name" value="5'-Nucleotidase, C-terminal domain"/>
    <property type="match status" value="1"/>
</dbReference>
<dbReference type="InterPro" id="IPR029052">
    <property type="entry name" value="Metallo-depent_PP-like"/>
</dbReference>
<dbReference type="EMBL" id="JAUQTG010000006">
    <property type="protein sequence ID" value="MDO7857037.1"/>
    <property type="molecule type" value="Genomic_DNA"/>
</dbReference>
<keyword evidence="1" id="KW-0732">Signal</keyword>
<comment type="similarity">
    <text evidence="1">Belongs to the 5'-nucleotidase family.</text>
</comment>
<dbReference type="SUPFAM" id="SSF56300">
    <property type="entry name" value="Metallo-dependent phosphatases"/>
    <property type="match status" value="1"/>
</dbReference>
<dbReference type="Gene3D" id="3.60.21.10">
    <property type="match status" value="1"/>
</dbReference>
<reference evidence="3" key="2">
    <citation type="journal article" date="2024" name="Int. J. Antimicrob. Agents">
        <title>Identification of a novel Providencia species showing multi-drug-resistant in three patients with hospital-acquired infection.</title>
        <authorList>
            <person name="Yang W."/>
            <person name="Chen J."/>
            <person name="Yang F."/>
            <person name="Ji P."/>
            <person name="Shen S."/>
            <person name="Yin D."/>
            <person name="Hu F."/>
        </authorList>
    </citation>
    <scope>NUCLEOTIDE SEQUENCE</scope>
    <source>
        <strain evidence="3">CRE-138-0111</strain>
    </source>
</reference>
<feature type="domain" description="Calcineurin-like phosphoesterase" evidence="2">
    <location>
        <begin position="27"/>
        <end position="265"/>
    </location>
</feature>
<dbReference type="PANTHER" id="PTHR11575:SF6">
    <property type="entry name" value="2',3'-CYCLIC-NUCLEOTIDE 2'-PHOSPHODIESTERASE_3'-NUCLEOTIDASE"/>
    <property type="match status" value="1"/>
</dbReference>
<name>A0ABT9AR96_9GAMM</name>
<comment type="caution">
    <text evidence="3">The sequence shown here is derived from an EMBL/GenBank/DDBJ whole genome shotgun (WGS) entry which is preliminary data.</text>
</comment>
<dbReference type="SUPFAM" id="SSF55816">
    <property type="entry name" value="5'-nucleotidase (syn. UDP-sugar hydrolase), C-terminal domain"/>
    <property type="match status" value="1"/>
</dbReference>
<evidence type="ECO:0000313" key="4">
    <source>
        <dbReference type="Proteomes" id="UP001176478"/>
    </source>
</evidence>
<dbReference type="Pfam" id="PF00149">
    <property type="entry name" value="Metallophos"/>
    <property type="match status" value="1"/>
</dbReference>
<keyword evidence="4" id="KW-1185">Reference proteome</keyword>
<sequence length="627" mass="70958">MKNKFSVALLLSIIIPLSYADNLVEINILGTSDIHSFISDEDYFNNLKSEKYGLKSLVGAIENFRHDNKNTYLVDVGDLLSGNPLGNHIIKRYNQNESYYRISPVICSLNALNYDVATPGNHDFDNGAEFLKWSYSGANFPVVLSNVIDNTSQKSLYPEYIIQEKEVLDDAGNKHLLKIAYLGLVPMQTMLFNKSKLESEITFTDMLDAANSTAIQAKKDGADLVIALSHSGIDVSQVEHGMENVAFYLAKNPNIDGILFGHTHEVFPSEKITANENINVKDGKMFGKPAAQPGKWGESLSAIKFVLEKNNDKWDIKSSKGYQVDRKNSVAKESTIEKISLCINDTEQDLKSDLDKEVSQDKFKINNNFNLIGNESLTTVLADSLRYYMRNFTSESDKVLISISPSYSLNDASFFVDIQDRKITNRDLNKIFYPASLSALKVNKQQLIEWLEMSSNIYNMPIDESTPLINTNAHSFLFYPIMGLTYDVNISKLPLYDLYGKKNEGATVGRISNIRYNNKEVVDTDSFIIVASKYAPYFQKHKDAPYLDIGNERNIDIFTGYISAHHEYPQPKNNYRIVSDIPLEMNLILPHNTDKSATFLWGTEYPLQVKSQDTKSVTYQIKIAQWY</sequence>
<evidence type="ECO:0000313" key="3">
    <source>
        <dbReference type="EMBL" id="MDO7857037.1"/>
    </source>
</evidence>
<dbReference type="PANTHER" id="PTHR11575">
    <property type="entry name" value="5'-NUCLEOTIDASE-RELATED"/>
    <property type="match status" value="1"/>
</dbReference>
<protein>
    <submittedName>
        <fullName evidence="3">Metallophosphoesterase</fullName>
    </submittedName>
</protein>
<accession>A0ABT9AR96</accession>
<feature type="chain" id="PRO_5044987539" evidence="1">
    <location>
        <begin position="21"/>
        <end position="627"/>
    </location>
</feature>
<dbReference type="InterPro" id="IPR036907">
    <property type="entry name" value="5'-Nucleotdase_C_sf"/>
</dbReference>